<feature type="region of interest" description="Disordered" evidence="1">
    <location>
        <begin position="291"/>
        <end position="320"/>
    </location>
</feature>
<feature type="compositionally biased region" description="Pro residues" evidence="1">
    <location>
        <begin position="493"/>
        <end position="506"/>
    </location>
</feature>
<feature type="transmembrane region" description="Helical" evidence="2">
    <location>
        <begin position="242"/>
        <end position="262"/>
    </location>
</feature>
<feature type="compositionally biased region" description="Gly residues" evidence="1">
    <location>
        <begin position="291"/>
        <end position="314"/>
    </location>
</feature>
<keyword evidence="2" id="KW-1133">Transmembrane helix</keyword>
<sequence length="538" mass="56808">MADGINSFFWALVVAALNSLLRLVAQTLLATPTLDQLPRIGELWESSRGIAVASYALLIMVAGIVLMAYETLQARTTIRQTAPRIVVGFLAANLSLILAAKAIELANALSYALVGGGVDPSGAAQTLSALLTHTVMNSITSSGFFGVLVGLGLVVLLVALIGSYVVRVALTAVLVAGAPLFLVCHGLEQTEGIARWWWRAFFGVLAVQVGQSLALITALRVFFAEGGFTLFGPTPDGMVNLIATGGLIWILVKIPSWVMAHVQLGGGRRSMLGSLVRAFVAYKTFGLLRGRGGSGHSGPRSTGGNGGGSGGGRGSADPYAHARTTADGQYMLPLAGVRRSRPAAKPRPAPAPKPSAGHGRQLTLPLDDGWPENKPVLGRDGQYRLPLDVERVKPTPPPLTPPGPSARGRGGKQLELPFDPYRGNRPDRSGQYRLPLDGVRRVPRPPSPPSPPPPPARSRARQLELPFDPYKGNRPTHSGQYPLPLDGLRRVPPATPAPPPPPPPRKSSPAGRQLRLPLDLPTRPRRSSPPPPTPGGTP</sequence>
<accession>A0A1G9Z2Z1</accession>
<evidence type="ECO:0000256" key="2">
    <source>
        <dbReference type="SAM" id="Phobius"/>
    </source>
</evidence>
<evidence type="ECO:0000256" key="1">
    <source>
        <dbReference type="SAM" id="MobiDB-lite"/>
    </source>
</evidence>
<dbReference type="EMBL" id="FNET01000037">
    <property type="protein sequence ID" value="SDN15720.1"/>
    <property type="molecule type" value="Genomic_DNA"/>
</dbReference>
<feature type="region of interest" description="Disordered" evidence="1">
    <location>
        <begin position="339"/>
        <end position="538"/>
    </location>
</feature>
<feature type="compositionally biased region" description="Pro residues" evidence="1">
    <location>
        <begin position="527"/>
        <end position="538"/>
    </location>
</feature>
<proteinExistence type="predicted"/>
<feature type="transmembrane region" description="Helical" evidence="2">
    <location>
        <begin position="7"/>
        <end position="29"/>
    </location>
</feature>
<keyword evidence="2" id="KW-0472">Membrane</keyword>
<feature type="compositionally biased region" description="Pro residues" evidence="1">
    <location>
        <begin position="444"/>
        <end position="456"/>
    </location>
</feature>
<feature type="transmembrane region" description="Helical" evidence="2">
    <location>
        <begin position="168"/>
        <end position="188"/>
    </location>
</feature>
<feature type="transmembrane region" description="Helical" evidence="2">
    <location>
        <begin position="143"/>
        <end position="162"/>
    </location>
</feature>
<name>A0A1G9Z2Z1_9PSEU</name>
<gene>
    <name evidence="3" type="ORF">SAMN04488074_1376</name>
</gene>
<organism evidence="3 4">
    <name type="scientific">Lentzea albidocapillata subsp. violacea</name>
    <dbReference type="NCBI Taxonomy" id="128104"/>
    <lineage>
        <taxon>Bacteria</taxon>
        <taxon>Bacillati</taxon>
        <taxon>Actinomycetota</taxon>
        <taxon>Actinomycetes</taxon>
        <taxon>Pseudonocardiales</taxon>
        <taxon>Pseudonocardiaceae</taxon>
        <taxon>Lentzea</taxon>
    </lineage>
</organism>
<dbReference type="Proteomes" id="UP000199682">
    <property type="component" value="Unassembled WGS sequence"/>
</dbReference>
<feature type="transmembrane region" description="Helical" evidence="2">
    <location>
        <begin position="49"/>
        <end position="69"/>
    </location>
</feature>
<protein>
    <submittedName>
        <fullName evidence="3">Uncharacterized protein</fullName>
    </submittedName>
</protein>
<dbReference type="RefSeq" id="WP_090015157.1">
    <property type="nucleotide sequence ID" value="NZ_FNET01000037.1"/>
</dbReference>
<evidence type="ECO:0000313" key="4">
    <source>
        <dbReference type="Proteomes" id="UP000199682"/>
    </source>
</evidence>
<feature type="compositionally biased region" description="Pro residues" evidence="1">
    <location>
        <begin position="394"/>
        <end position="404"/>
    </location>
</feature>
<dbReference type="InterPro" id="IPR045782">
    <property type="entry name" value="TrbL_3"/>
</dbReference>
<reference evidence="4" key="1">
    <citation type="submission" date="2016-10" db="EMBL/GenBank/DDBJ databases">
        <authorList>
            <person name="Varghese N."/>
            <person name="Submissions S."/>
        </authorList>
    </citation>
    <scope>NUCLEOTIDE SEQUENCE [LARGE SCALE GENOMIC DNA]</scope>
    <source>
        <strain evidence="4">DSM 44796</strain>
    </source>
</reference>
<feature type="transmembrane region" description="Helical" evidence="2">
    <location>
        <begin position="200"/>
        <end position="222"/>
    </location>
</feature>
<evidence type="ECO:0000313" key="3">
    <source>
        <dbReference type="EMBL" id="SDN15720.1"/>
    </source>
</evidence>
<dbReference type="AlphaFoldDB" id="A0A1G9Z2Z1"/>
<keyword evidence="2" id="KW-0812">Transmembrane</keyword>
<dbReference type="Pfam" id="PF19590">
    <property type="entry name" value="TrbL_3"/>
    <property type="match status" value="1"/>
</dbReference>